<dbReference type="Pfam" id="PF12776">
    <property type="entry name" value="Myb_DNA-bind_3"/>
    <property type="match status" value="1"/>
</dbReference>
<dbReference type="OMA" id="ICLFANP"/>
<dbReference type="GeneID" id="10530278"/>
<reference evidence="4" key="2">
    <citation type="journal article" date="2011" name="Proc. Natl. Acad. Sci. U.S.A.">
        <title>Obligate biotrophy features unraveled by the genomic analysis of rust fungi.</title>
        <authorList>
            <person name="Duplessis S."/>
            <person name="Cuomo C.A."/>
            <person name="Lin Y.-C."/>
            <person name="Aerts A."/>
            <person name="Tisserant E."/>
            <person name="Veneault-Fourrey C."/>
            <person name="Joly D.L."/>
            <person name="Hacquard S."/>
            <person name="Amselem J."/>
            <person name="Cantarel B.L."/>
            <person name="Chiu R."/>
            <person name="Coutinho P.M."/>
            <person name="Feau N."/>
            <person name="Field M."/>
            <person name="Frey P."/>
            <person name="Gelhaye E."/>
            <person name="Goldberg J."/>
            <person name="Grabherr M.G."/>
            <person name="Kodira C.D."/>
            <person name="Kohler A."/>
            <person name="Kuees U."/>
            <person name="Lindquist E.A."/>
            <person name="Lucas S.M."/>
            <person name="Mago R."/>
            <person name="Mauceli E."/>
            <person name="Morin E."/>
            <person name="Murat C."/>
            <person name="Pangilinan J.L."/>
            <person name="Park R."/>
            <person name="Pearson M."/>
            <person name="Quesneville H."/>
            <person name="Rouhier N."/>
            <person name="Sakthikumar S."/>
            <person name="Salamov A.A."/>
            <person name="Schmutz J."/>
            <person name="Selles B."/>
            <person name="Shapiro H."/>
            <person name="Tanguay P."/>
            <person name="Tuskan G.A."/>
            <person name="Henrissat B."/>
            <person name="Van de Peer Y."/>
            <person name="Rouze P."/>
            <person name="Ellis J.G."/>
            <person name="Dodds P.N."/>
            <person name="Schein J.E."/>
            <person name="Zhong S."/>
            <person name="Hamelin R.C."/>
            <person name="Grigoriev I.V."/>
            <person name="Szabo L.J."/>
            <person name="Martin F."/>
        </authorList>
    </citation>
    <scope>NUCLEOTIDE SEQUENCE [LARGE SCALE GENOMIC DNA]</scope>
    <source>
        <strain evidence="4">CRL 75-36-700-3 / race SCCL</strain>
    </source>
</reference>
<dbReference type="HOGENOM" id="CLU_058279_1_0_1"/>
<dbReference type="RefSeq" id="XP_003334803.1">
    <property type="nucleotide sequence ID" value="XM_003334755.2"/>
</dbReference>
<gene>
    <name evidence="3" type="ORF">PGTG_16144</name>
</gene>
<dbReference type="PANTHER" id="PTHR47072:SF4">
    <property type="entry name" value="MYB_SANT-LIKE DOMAIN-CONTAINING PROTEIN"/>
    <property type="match status" value="1"/>
</dbReference>
<feature type="compositionally biased region" description="Basic and acidic residues" evidence="1">
    <location>
        <begin position="340"/>
        <end position="351"/>
    </location>
</feature>
<feature type="region of interest" description="Disordered" evidence="1">
    <location>
        <begin position="328"/>
        <end position="359"/>
    </location>
</feature>
<protein>
    <recommendedName>
        <fullName evidence="2">Myb/SANT-like domain-containing protein</fullName>
    </recommendedName>
</protein>
<feature type="region of interest" description="Disordered" evidence="1">
    <location>
        <begin position="231"/>
        <end position="310"/>
    </location>
</feature>
<keyword evidence="4" id="KW-1185">Reference proteome</keyword>
<organism evidence="3 4">
    <name type="scientific">Puccinia graminis f. sp. tritici (strain CRL 75-36-700-3 / race SCCL)</name>
    <name type="common">Black stem rust fungus</name>
    <dbReference type="NCBI Taxonomy" id="418459"/>
    <lineage>
        <taxon>Eukaryota</taxon>
        <taxon>Fungi</taxon>
        <taxon>Dikarya</taxon>
        <taxon>Basidiomycota</taxon>
        <taxon>Pucciniomycotina</taxon>
        <taxon>Pucciniomycetes</taxon>
        <taxon>Pucciniales</taxon>
        <taxon>Pucciniaceae</taxon>
        <taxon>Puccinia</taxon>
    </lineage>
</organism>
<dbReference type="OrthoDB" id="76215at2759"/>
<dbReference type="PANTHER" id="PTHR47072">
    <property type="match status" value="1"/>
</dbReference>
<sequence length="420" mass="46419">MIDPTLFEISPPAQPSDGLDDQLPPPLLLSPDNDSNSKASKKRQLATNTSKITPKPSGTTPKPSETTQKTPAMTSKTPALNSKSLQESAASDGNAPHTWTTLERCKLLELLYDEMSAGHATDNGNLKKEGWTGVMNGLNDYFKLNLTRDQIKNQKNAIRSLFFDYKFLCEQSGFGWDDEKFTVTADQRTWDELIQSHPRRNFGRLKDKPFPLYELAERVFVGNFATGDSVNKHVPPDDDPAQVVTNPAPTSASKPTASTSTSKKRKVKSKKEVVVSSSSDDDDSDAQVSKKPSRSNQTDSNKRVRETKGTVVTNSIDGLIGAINHASDSISNLHGQSSTSKDDRSKKDQRSEASSSHKSLNAQALKCLSGYFLNKVDDEKYIRYVWVLEDKKKATTFLLLAQTSSQKICQMWLDSEVNGH</sequence>
<dbReference type="InterPro" id="IPR024752">
    <property type="entry name" value="Myb/SANT-like_dom"/>
</dbReference>
<feature type="compositionally biased region" description="Low complexity" evidence="1">
    <location>
        <begin position="49"/>
        <end position="67"/>
    </location>
</feature>
<reference key="1">
    <citation type="submission" date="2007-01" db="EMBL/GenBank/DDBJ databases">
        <title>The Genome Sequence of Puccinia graminis f. sp. tritici Strain CRL 75-36-700-3.</title>
        <authorList>
            <consortium name="The Broad Institute Genome Sequencing Platform"/>
            <person name="Birren B."/>
            <person name="Lander E."/>
            <person name="Galagan J."/>
            <person name="Nusbaum C."/>
            <person name="Devon K."/>
            <person name="Cuomo C."/>
            <person name="Jaffe D."/>
            <person name="Butler J."/>
            <person name="Alvarez P."/>
            <person name="Gnerre S."/>
            <person name="Grabherr M."/>
            <person name="Mauceli E."/>
            <person name="Brockman W."/>
            <person name="Young S."/>
            <person name="LaButti K."/>
            <person name="Sykes S."/>
            <person name="DeCaprio D."/>
            <person name="Crawford M."/>
            <person name="Koehrsen M."/>
            <person name="Engels R."/>
            <person name="Montgomery P."/>
            <person name="Pearson M."/>
            <person name="Howarth C."/>
            <person name="Larson L."/>
            <person name="White J."/>
            <person name="Zeng Q."/>
            <person name="Kodira C."/>
            <person name="Yandava C."/>
            <person name="Alvarado L."/>
            <person name="O'Leary S."/>
            <person name="Szabo L."/>
            <person name="Dean R."/>
            <person name="Schein J."/>
        </authorList>
    </citation>
    <scope>NUCLEOTIDE SEQUENCE</scope>
    <source>
        <strain>CRL 75-36-700-3</strain>
    </source>
</reference>
<feature type="domain" description="Myb/SANT-like" evidence="2">
    <location>
        <begin position="99"/>
        <end position="192"/>
    </location>
</feature>
<feature type="region of interest" description="Disordered" evidence="1">
    <location>
        <begin position="1"/>
        <end position="96"/>
    </location>
</feature>
<evidence type="ECO:0000313" key="4">
    <source>
        <dbReference type="Proteomes" id="UP000008783"/>
    </source>
</evidence>
<evidence type="ECO:0000259" key="2">
    <source>
        <dbReference type="Pfam" id="PF12776"/>
    </source>
</evidence>
<proteinExistence type="predicted"/>
<dbReference type="KEGG" id="pgr:PGTG_16144"/>
<dbReference type="AlphaFoldDB" id="E3L1F9"/>
<evidence type="ECO:0000256" key="1">
    <source>
        <dbReference type="SAM" id="MobiDB-lite"/>
    </source>
</evidence>
<feature type="compositionally biased region" description="Low complexity" evidence="1">
    <location>
        <begin position="247"/>
        <end position="261"/>
    </location>
</feature>
<dbReference type="VEuPathDB" id="FungiDB:PGTG_16144"/>
<dbReference type="InParanoid" id="E3L1F9"/>
<evidence type="ECO:0000313" key="3">
    <source>
        <dbReference type="EMBL" id="EFP90384.1"/>
    </source>
</evidence>
<name>E3L1F9_PUCGT</name>
<accession>E3L1F9</accession>
<dbReference type="EMBL" id="DS178332">
    <property type="protein sequence ID" value="EFP90384.1"/>
    <property type="molecule type" value="Genomic_DNA"/>
</dbReference>
<feature type="compositionally biased region" description="Polar residues" evidence="1">
    <location>
        <begin position="68"/>
        <end position="96"/>
    </location>
</feature>
<dbReference type="Proteomes" id="UP000008783">
    <property type="component" value="Unassembled WGS sequence"/>
</dbReference>